<evidence type="ECO:0000256" key="1">
    <source>
        <dbReference type="SAM" id="MobiDB-lite"/>
    </source>
</evidence>
<feature type="compositionally biased region" description="Low complexity" evidence="1">
    <location>
        <begin position="277"/>
        <end position="291"/>
    </location>
</feature>
<feature type="region of interest" description="Disordered" evidence="1">
    <location>
        <begin position="277"/>
        <end position="308"/>
    </location>
</feature>
<evidence type="ECO:0000313" key="3">
    <source>
        <dbReference type="Proteomes" id="UP000789390"/>
    </source>
</evidence>
<sequence length="308" mass="34474">MVRENVSGAVVQLGRGSQEDRSNRDCDFLSSQFYSSVLPDIKQRQKIMSDKPKVRVGSHWKRPPTKVYDYNYDVGQHYYQPMIRHLDKKSAGVSSDSPGPMSFAERLVEDPLYGRSKPTNYVSSDFTPSNPRSGGGDGPSNRRTSAPSGDLYKDYLADDDDFQGRQRPRMNLPSVSDQILESAGCRKTADSFFDDALAEIRSKRRPLPSDVEDLTNDSFFSKDLADRSSSIQDSLTKRRNMLRDLDSELEKIDSGLEKYASGRARVSAIDDLGLTSSMNSHLSSSSSTSLNVKKRSVKTTMTTETTRY</sequence>
<reference evidence="2" key="1">
    <citation type="submission" date="2021-11" db="EMBL/GenBank/DDBJ databases">
        <authorList>
            <person name="Schell T."/>
        </authorList>
    </citation>
    <scope>NUCLEOTIDE SEQUENCE</scope>
    <source>
        <strain evidence="2">M5</strain>
    </source>
</reference>
<keyword evidence="3" id="KW-1185">Reference proteome</keyword>
<comment type="caution">
    <text evidence="2">The sequence shown here is derived from an EMBL/GenBank/DDBJ whole genome shotgun (WGS) entry which is preliminary data.</text>
</comment>
<gene>
    <name evidence="2" type="ORF">DGAL_LOCUS6083</name>
</gene>
<protein>
    <submittedName>
        <fullName evidence="2">Uncharacterized protein</fullName>
    </submittedName>
</protein>
<dbReference type="OrthoDB" id="6349119at2759"/>
<name>A0A8J2RJ65_9CRUS</name>
<proteinExistence type="predicted"/>
<organism evidence="2 3">
    <name type="scientific">Daphnia galeata</name>
    <dbReference type="NCBI Taxonomy" id="27404"/>
    <lineage>
        <taxon>Eukaryota</taxon>
        <taxon>Metazoa</taxon>
        <taxon>Ecdysozoa</taxon>
        <taxon>Arthropoda</taxon>
        <taxon>Crustacea</taxon>
        <taxon>Branchiopoda</taxon>
        <taxon>Diplostraca</taxon>
        <taxon>Cladocera</taxon>
        <taxon>Anomopoda</taxon>
        <taxon>Daphniidae</taxon>
        <taxon>Daphnia</taxon>
    </lineage>
</organism>
<feature type="compositionally biased region" description="Polar residues" evidence="1">
    <location>
        <begin position="298"/>
        <end position="308"/>
    </location>
</feature>
<accession>A0A8J2RJ65</accession>
<feature type="region of interest" description="Disordered" evidence="1">
    <location>
        <begin position="1"/>
        <end position="24"/>
    </location>
</feature>
<evidence type="ECO:0000313" key="2">
    <source>
        <dbReference type="EMBL" id="CAH0103509.1"/>
    </source>
</evidence>
<feature type="compositionally biased region" description="Polar residues" evidence="1">
    <location>
        <begin position="117"/>
        <end position="132"/>
    </location>
</feature>
<dbReference type="AlphaFoldDB" id="A0A8J2RJ65"/>
<dbReference type="EMBL" id="CAKKLH010000112">
    <property type="protein sequence ID" value="CAH0103509.1"/>
    <property type="molecule type" value="Genomic_DNA"/>
</dbReference>
<dbReference type="Proteomes" id="UP000789390">
    <property type="component" value="Unassembled WGS sequence"/>
</dbReference>
<feature type="region of interest" description="Disordered" evidence="1">
    <location>
        <begin position="108"/>
        <end position="156"/>
    </location>
</feature>